<keyword evidence="8" id="KW-1185">Reference proteome</keyword>
<dbReference type="Gene3D" id="3.40.50.1970">
    <property type="match status" value="1"/>
</dbReference>
<comment type="cofactor">
    <cofactor evidence="4">
        <name>Zn(2+)</name>
        <dbReference type="ChEBI" id="CHEBI:29105"/>
    </cofactor>
    <text evidence="4">Binds 1 zinc ion per subunit.</text>
</comment>
<keyword evidence="3" id="KW-0560">Oxidoreductase</keyword>
<evidence type="ECO:0000313" key="7">
    <source>
        <dbReference type="EMBL" id="OEG09827.1"/>
    </source>
</evidence>
<dbReference type="RefSeq" id="WP_069664580.1">
    <property type="nucleotide sequence ID" value="NZ_JBHUJJ010000001.1"/>
</dbReference>
<dbReference type="Pfam" id="PF00465">
    <property type="entry name" value="Fe-ADH"/>
    <property type="match status" value="1"/>
</dbReference>
<feature type="binding site" evidence="5">
    <location>
        <position position="134"/>
    </location>
    <ligand>
        <name>NAD(+)</name>
        <dbReference type="ChEBI" id="CHEBI:57540"/>
    </ligand>
</feature>
<dbReference type="Gene3D" id="1.20.1090.10">
    <property type="entry name" value="Dehydroquinate synthase-like - alpha domain"/>
    <property type="match status" value="1"/>
</dbReference>
<dbReference type="InterPro" id="IPR016205">
    <property type="entry name" value="Glycerol_DH"/>
</dbReference>
<dbReference type="EMBL" id="MIJY01000044">
    <property type="protein sequence ID" value="OEG09827.1"/>
    <property type="molecule type" value="Genomic_DNA"/>
</dbReference>
<evidence type="ECO:0000259" key="6">
    <source>
        <dbReference type="Pfam" id="PF00465"/>
    </source>
</evidence>
<dbReference type="Proteomes" id="UP000095094">
    <property type="component" value="Unassembled WGS sequence"/>
</dbReference>
<accession>A0A1E5GAY9</accession>
<dbReference type="InterPro" id="IPR018211">
    <property type="entry name" value="ADH_Fe_CS"/>
</dbReference>
<feature type="binding site" evidence="4">
    <location>
        <position position="260"/>
    </location>
    <ligand>
        <name>glycerol</name>
        <dbReference type="ChEBI" id="CHEBI:17754"/>
    </ligand>
</feature>
<gene>
    <name evidence="7" type="ORF">BCR25_09995</name>
</gene>
<dbReference type="InterPro" id="IPR001670">
    <property type="entry name" value="ADH_Fe/GldA"/>
</dbReference>
<evidence type="ECO:0000256" key="4">
    <source>
        <dbReference type="PIRSR" id="PIRSR000112-1"/>
    </source>
</evidence>
<keyword evidence="5" id="KW-0520">NAD</keyword>
<evidence type="ECO:0000256" key="5">
    <source>
        <dbReference type="PIRSR" id="PIRSR000112-3"/>
    </source>
</evidence>
<dbReference type="PANTHER" id="PTHR43616">
    <property type="entry name" value="GLYCEROL DEHYDROGENASE"/>
    <property type="match status" value="1"/>
</dbReference>
<dbReference type="PATRIC" id="fig|332950.4.peg.3345"/>
<feature type="binding site" evidence="5">
    <location>
        <position position="128"/>
    </location>
    <ligand>
        <name>NAD(+)</name>
        <dbReference type="ChEBI" id="CHEBI:57540"/>
    </ligand>
</feature>
<proteinExistence type="inferred from homology"/>
<keyword evidence="4" id="KW-0862">Zinc</keyword>
<feature type="binding site" evidence="4">
    <location>
        <position position="175"/>
    </location>
    <ligand>
        <name>glycerol</name>
        <dbReference type="ChEBI" id="CHEBI:17754"/>
    </ligand>
</feature>
<sequence>MLNDLKVKVGPQFYQYHKGAIDKVPDLLEEYHAKNILIVHGGISWEKAKPMLSFLEDERYAFTSYQYTGECSYYGADLIVDLAKTFEVDFIIGVGGGKLADLVGYAAHLLSLDFGVIPTLASNCAPWTPLSVMYKETGEAEGKTEHYLRQAAFLITDPELVIDAPVDYFIAGLADTLAKWYESDAILQQTHLKDEPFLQLAGFTSRLCKEAIMQDSVKAIEDMKQGKLSDEFVRLSEIIFAVAGMVGGLGDKYARNAAAHAMHDGMSKYIPESHQFLHGEKVAYGIFYQLALEEKWDRIDQLLPFYEALNLPVSLKQMTIYPEEAVIDEIVSFIDSKEKVHLIPVTTTKESLKRALISLEEYIKEKRK</sequence>
<dbReference type="CDD" id="cd08172">
    <property type="entry name" value="GlyDH-like"/>
    <property type="match status" value="1"/>
</dbReference>
<keyword evidence="2 4" id="KW-0479">Metal-binding</keyword>
<comment type="caution">
    <text evidence="7">The sequence shown here is derived from an EMBL/GenBank/DDBJ whole genome shotgun (WGS) entry which is preliminary data.</text>
</comment>
<feature type="binding site" evidence="5">
    <location>
        <begin position="119"/>
        <end position="122"/>
    </location>
    <ligand>
        <name>NAD(+)</name>
        <dbReference type="ChEBI" id="CHEBI:57540"/>
    </ligand>
</feature>
<name>A0A1E5GAY9_9ENTE</name>
<dbReference type="SUPFAM" id="SSF56796">
    <property type="entry name" value="Dehydroquinate synthase-like"/>
    <property type="match status" value="1"/>
</dbReference>
<protein>
    <submittedName>
        <fullName evidence="7">Alcohol dehydrogenase</fullName>
    </submittedName>
</protein>
<dbReference type="OrthoDB" id="5198708at2"/>
<feature type="binding site" evidence="4">
    <location>
        <position position="278"/>
    </location>
    <ligand>
        <name>glycerol</name>
        <dbReference type="ChEBI" id="CHEBI:17754"/>
    </ligand>
</feature>
<comment type="similarity">
    <text evidence="1">Belongs to the iron-containing alcohol dehydrogenase family.</text>
</comment>
<dbReference type="PANTHER" id="PTHR43616:SF3">
    <property type="entry name" value="HYDROXYCARBOXYLATE DEHYDROGENASE A"/>
    <property type="match status" value="1"/>
</dbReference>
<dbReference type="GO" id="GO:0046872">
    <property type="term" value="F:metal ion binding"/>
    <property type="evidence" value="ECO:0007669"/>
    <property type="project" value="UniProtKB-KW"/>
</dbReference>
<dbReference type="AlphaFoldDB" id="A0A1E5GAY9"/>
<organism evidence="7 8">
    <name type="scientific">Enterococcus termitis</name>
    <dbReference type="NCBI Taxonomy" id="332950"/>
    <lineage>
        <taxon>Bacteria</taxon>
        <taxon>Bacillati</taxon>
        <taxon>Bacillota</taxon>
        <taxon>Bacilli</taxon>
        <taxon>Lactobacillales</taxon>
        <taxon>Enterococcaceae</taxon>
        <taxon>Enterococcus</taxon>
    </lineage>
</organism>
<feature type="domain" description="Alcohol dehydrogenase iron-type/glycerol dehydrogenase GldA" evidence="6">
    <location>
        <begin position="11"/>
        <end position="158"/>
    </location>
</feature>
<evidence type="ECO:0000256" key="2">
    <source>
        <dbReference type="ARBA" id="ARBA00022723"/>
    </source>
</evidence>
<reference evidence="8" key="1">
    <citation type="submission" date="2016-09" db="EMBL/GenBank/DDBJ databases">
        <authorList>
            <person name="Gulvik C.A."/>
        </authorList>
    </citation>
    <scope>NUCLEOTIDE SEQUENCE [LARGE SCALE GENOMIC DNA]</scope>
    <source>
        <strain evidence="8">LMG 8895</strain>
    </source>
</reference>
<feature type="binding site" evidence="5">
    <location>
        <position position="130"/>
    </location>
    <ligand>
        <name>NAD(+)</name>
        <dbReference type="ChEBI" id="CHEBI:57540"/>
    </ligand>
</feature>
<dbReference type="GO" id="GO:0016614">
    <property type="term" value="F:oxidoreductase activity, acting on CH-OH group of donors"/>
    <property type="evidence" value="ECO:0007669"/>
    <property type="project" value="InterPro"/>
</dbReference>
<evidence type="ECO:0000313" key="8">
    <source>
        <dbReference type="Proteomes" id="UP000095094"/>
    </source>
</evidence>
<evidence type="ECO:0000256" key="1">
    <source>
        <dbReference type="ARBA" id="ARBA00007358"/>
    </source>
</evidence>
<evidence type="ECO:0000256" key="3">
    <source>
        <dbReference type="ARBA" id="ARBA00023002"/>
    </source>
</evidence>
<feature type="binding site" evidence="5">
    <location>
        <begin position="97"/>
        <end position="101"/>
    </location>
    <ligand>
        <name>NAD(+)</name>
        <dbReference type="ChEBI" id="CHEBI:57540"/>
    </ligand>
</feature>
<dbReference type="PROSITE" id="PS00913">
    <property type="entry name" value="ADH_IRON_1"/>
    <property type="match status" value="1"/>
</dbReference>
<dbReference type="PIRSF" id="PIRSF000112">
    <property type="entry name" value="Glycerol_dehydrogenase"/>
    <property type="match status" value="1"/>
</dbReference>